<evidence type="ECO:0000259" key="3">
    <source>
        <dbReference type="SMART" id="SM00852"/>
    </source>
</evidence>
<keyword evidence="2" id="KW-0501">Molybdenum cofactor biosynthesis</keyword>
<dbReference type="PROSITE" id="PS01079">
    <property type="entry name" value="MOCF_BIOSYNTHESIS_2"/>
    <property type="match status" value="1"/>
</dbReference>
<keyword evidence="5" id="KW-1185">Reference proteome</keyword>
<dbReference type="SMART" id="SM00852">
    <property type="entry name" value="MoCF_biosynth"/>
    <property type="match status" value="1"/>
</dbReference>
<dbReference type="NCBIfam" id="TIGR00177">
    <property type="entry name" value="molyb_syn"/>
    <property type="match status" value="1"/>
</dbReference>
<dbReference type="GO" id="GO:0061599">
    <property type="term" value="F:molybdopterin molybdotransferase activity"/>
    <property type="evidence" value="ECO:0007669"/>
    <property type="project" value="TreeGrafter"/>
</dbReference>
<dbReference type="FunFam" id="3.40.980.10:FF:000001">
    <property type="entry name" value="Molybdopterin molybdenumtransferase"/>
    <property type="match status" value="1"/>
</dbReference>
<dbReference type="Gene3D" id="2.170.190.11">
    <property type="entry name" value="Molybdopterin biosynthesis moea protein, domain 3"/>
    <property type="match status" value="1"/>
</dbReference>
<dbReference type="OrthoDB" id="31371at2157"/>
<dbReference type="SUPFAM" id="SSF53218">
    <property type="entry name" value="Molybdenum cofactor biosynthesis proteins"/>
    <property type="match status" value="1"/>
</dbReference>
<dbReference type="Gene3D" id="3.90.105.10">
    <property type="entry name" value="Molybdopterin biosynthesis moea protein, domain 2"/>
    <property type="match status" value="1"/>
</dbReference>
<reference evidence="4 5" key="2">
    <citation type="journal article" date="2014" name="Int. J. Syst. Evol. Microbiol.">
        <title>Methanobacterium paludis sp. nov. and a novel strain of Methanobacterium lacus isolated from northern peatlands.</title>
        <authorList>
            <person name="Cadillo-Quiroz H."/>
            <person name="Brauer S.L."/>
            <person name="Goodson N."/>
            <person name="Yavitt J.B."/>
            <person name="Zinder S.H."/>
        </authorList>
    </citation>
    <scope>NUCLEOTIDE SEQUENCE [LARGE SCALE GENOMIC DNA]</scope>
    <source>
        <strain evidence="4 5">AL-21</strain>
    </source>
</reference>
<accession>F0T6E9</accession>
<dbReference type="InterPro" id="IPR001453">
    <property type="entry name" value="MoaB/Mog_dom"/>
</dbReference>
<dbReference type="InterPro" id="IPR005111">
    <property type="entry name" value="MoeA_C_domain_IV"/>
</dbReference>
<dbReference type="SUPFAM" id="SSF63882">
    <property type="entry name" value="MoeA N-terminal region -like"/>
    <property type="match status" value="1"/>
</dbReference>
<dbReference type="CDD" id="cd00887">
    <property type="entry name" value="MoeA"/>
    <property type="match status" value="1"/>
</dbReference>
<dbReference type="Pfam" id="PF03454">
    <property type="entry name" value="MoeA_C"/>
    <property type="match status" value="1"/>
</dbReference>
<dbReference type="Pfam" id="PF00994">
    <property type="entry name" value="MoCF_biosynth"/>
    <property type="match status" value="1"/>
</dbReference>
<feature type="domain" description="MoaB/Mog" evidence="3">
    <location>
        <begin position="186"/>
        <end position="326"/>
    </location>
</feature>
<proteinExistence type="predicted"/>
<evidence type="ECO:0000313" key="4">
    <source>
        <dbReference type="EMBL" id="ADZ10583.1"/>
    </source>
</evidence>
<dbReference type="InterPro" id="IPR036135">
    <property type="entry name" value="MoeA_linker/N_sf"/>
</dbReference>
<organism evidence="4 5">
    <name type="scientific">Methanobacterium lacus (strain AL-21)</name>
    <dbReference type="NCBI Taxonomy" id="877455"/>
    <lineage>
        <taxon>Archaea</taxon>
        <taxon>Methanobacteriati</taxon>
        <taxon>Methanobacteriota</taxon>
        <taxon>Methanomada group</taxon>
        <taxon>Methanobacteria</taxon>
        <taxon>Methanobacteriales</taxon>
        <taxon>Methanobacteriaceae</taxon>
        <taxon>Methanobacterium</taxon>
    </lineage>
</organism>
<dbReference type="STRING" id="877455.Metbo_2370"/>
<dbReference type="eggNOG" id="arCOG00217">
    <property type="taxonomic scope" value="Archaea"/>
</dbReference>
<dbReference type="GO" id="GO:0005737">
    <property type="term" value="C:cytoplasm"/>
    <property type="evidence" value="ECO:0007669"/>
    <property type="project" value="TreeGrafter"/>
</dbReference>
<dbReference type="Proteomes" id="UP000007490">
    <property type="component" value="Chromosome"/>
</dbReference>
<dbReference type="PANTHER" id="PTHR10192:SF5">
    <property type="entry name" value="GEPHYRIN"/>
    <property type="match status" value="1"/>
</dbReference>
<dbReference type="Pfam" id="PF03453">
    <property type="entry name" value="MoeA_N"/>
    <property type="match status" value="1"/>
</dbReference>
<dbReference type="SUPFAM" id="SSF63867">
    <property type="entry name" value="MoeA C-terminal domain-like"/>
    <property type="match status" value="1"/>
</dbReference>
<dbReference type="EMBL" id="CP002551">
    <property type="protein sequence ID" value="ADZ10583.1"/>
    <property type="molecule type" value="Genomic_DNA"/>
</dbReference>
<evidence type="ECO:0000256" key="1">
    <source>
        <dbReference type="ARBA" id="ARBA00005046"/>
    </source>
</evidence>
<dbReference type="AlphaFoldDB" id="F0T6E9"/>
<dbReference type="PANTHER" id="PTHR10192">
    <property type="entry name" value="MOLYBDOPTERIN BIOSYNTHESIS PROTEIN"/>
    <property type="match status" value="1"/>
</dbReference>
<dbReference type="InterPro" id="IPR036425">
    <property type="entry name" value="MoaB/Mog-like_dom_sf"/>
</dbReference>
<reference evidence="5" key="1">
    <citation type="submission" date="2011-02" db="EMBL/GenBank/DDBJ databases">
        <title>Complete sequence of Methanobacterium sp. AL-21.</title>
        <authorList>
            <consortium name="US DOE Joint Genome Institute"/>
            <person name="Lucas S."/>
            <person name="Copeland A."/>
            <person name="Lapidus A."/>
            <person name="Cheng J.-F."/>
            <person name="Goodwin L."/>
            <person name="Pitluck S."/>
            <person name="Chertkov O."/>
            <person name="Detter J.C."/>
            <person name="Han C."/>
            <person name="Tapia R."/>
            <person name="Land M."/>
            <person name="Hauser L."/>
            <person name="Kyrpides N."/>
            <person name="Ivanova N."/>
            <person name="Mikhailova N."/>
            <person name="Pagani I."/>
            <person name="Cadillo-Quiroz H."/>
            <person name="Imachi H."/>
            <person name="Zinder S."/>
            <person name="Liu W."/>
            <person name="Woyke T."/>
        </authorList>
    </citation>
    <scope>NUCLEOTIDE SEQUENCE [LARGE SCALE GENOMIC DNA]</scope>
    <source>
        <strain evidence="5">AL-21</strain>
    </source>
</reference>
<protein>
    <submittedName>
        <fullName evidence="4">Molybdenum cofactor synthesis domain protein</fullName>
    </submittedName>
</protein>
<dbReference type="InterPro" id="IPR008284">
    <property type="entry name" value="MoCF_biosynth_CS"/>
</dbReference>
<name>F0T6E9_METLA</name>
<comment type="pathway">
    <text evidence="1">Cofactor biosynthesis; molybdopterin biosynthesis.</text>
</comment>
<dbReference type="UniPathway" id="UPA00344"/>
<dbReference type="KEGG" id="mel:Metbo_2370"/>
<evidence type="ECO:0000313" key="5">
    <source>
        <dbReference type="Proteomes" id="UP000007490"/>
    </source>
</evidence>
<evidence type="ECO:0000256" key="2">
    <source>
        <dbReference type="ARBA" id="ARBA00023150"/>
    </source>
</evidence>
<dbReference type="InterPro" id="IPR038987">
    <property type="entry name" value="MoeA-like"/>
</dbReference>
<dbReference type="Gene3D" id="3.40.980.10">
    <property type="entry name" value="MoaB/Mog-like domain"/>
    <property type="match status" value="1"/>
</dbReference>
<dbReference type="InterPro" id="IPR005110">
    <property type="entry name" value="MoeA_linker/N"/>
</dbReference>
<dbReference type="NCBIfam" id="NF045515">
    <property type="entry name" value="Glp_gephyrin"/>
    <property type="match status" value="1"/>
</dbReference>
<gene>
    <name evidence="4" type="ordered locus">Metbo_2370</name>
</gene>
<sequence length="412" mass="44830">MGNEFLDIKNPDDVKGIISNFQTIKKYEAVSIENSLYRVLAEDIHATINLPPFRKVTMDGYAVISEDTFLASEDEPVKLGLLEVIGAGDVPKEIVKNGFCTEVGTGSPLPEGADSVVMVEYTEVRDGIISIHESVTMGQNIAKEGSDIGEGELLLKKGTTITPEKIGVLSAIGLKTVPVYKKPEIAVISTGNELIRYDEEIQYGKIFDINSQTISSAVTACGCIPVKTEIVKDNYNDLKRKIIECQDMDLIITSGGTSAGRGDVLRQVLDDLGEVLVHGIAVKPGKPTIIGRFENEGVDKYVVGLPGNPVAASMVFQLFFAPFLKDMASIKTKSRLRKTNTIKIPLSRRYRPAKGRKHFLLVKVDDDNAIPILKDSGAITSLAEADGYIEIGKNVEIVEKGTLVKVHPLGNW</sequence>
<dbReference type="HOGENOM" id="CLU_010186_7_0_2"/>
<dbReference type="Gene3D" id="2.40.340.10">
    <property type="entry name" value="MoeA, C-terminal, domain IV"/>
    <property type="match status" value="1"/>
</dbReference>
<dbReference type="GO" id="GO:0006777">
    <property type="term" value="P:Mo-molybdopterin cofactor biosynthetic process"/>
    <property type="evidence" value="ECO:0007669"/>
    <property type="project" value="UniProtKB-KW"/>
</dbReference>
<dbReference type="InterPro" id="IPR036688">
    <property type="entry name" value="MoeA_C_domain_IV_sf"/>
</dbReference>